<evidence type="ECO:0000313" key="2">
    <source>
        <dbReference type="EMBL" id="MDA0185789.1"/>
    </source>
</evidence>
<proteinExistence type="predicted"/>
<feature type="transmembrane region" description="Helical" evidence="1">
    <location>
        <begin position="31"/>
        <end position="51"/>
    </location>
</feature>
<feature type="transmembrane region" description="Helical" evidence="1">
    <location>
        <begin position="72"/>
        <end position="93"/>
    </location>
</feature>
<protein>
    <submittedName>
        <fullName evidence="2">Uncharacterized protein</fullName>
    </submittedName>
</protein>
<comment type="caution">
    <text evidence="2">The sequence shown here is derived from an EMBL/GenBank/DDBJ whole genome shotgun (WGS) entry which is preliminary data.</text>
</comment>
<evidence type="ECO:0000256" key="1">
    <source>
        <dbReference type="SAM" id="Phobius"/>
    </source>
</evidence>
<name>A0A9X3NGF7_9ACTN</name>
<evidence type="ECO:0000313" key="3">
    <source>
        <dbReference type="Proteomes" id="UP001147653"/>
    </source>
</evidence>
<keyword evidence="1" id="KW-1133">Transmembrane helix</keyword>
<organism evidence="2 3">
    <name type="scientific">Solirubrobacter phytolaccae</name>
    <dbReference type="NCBI Taxonomy" id="1404360"/>
    <lineage>
        <taxon>Bacteria</taxon>
        <taxon>Bacillati</taxon>
        <taxon>Actinomycetota</taxon>
        <taxon>Thermoleophilia</taxon>
        <taxon>Solirubrobacterales</taxon>
        <taxon>Solirubrobacteraceae</taxon>
        <taxon>Solirubrobacter</taxon>
    </lineage>
</organism>
<accession>A0A9X3NGF7</accession>
<dbReference type="Proteomes" id="UP001147653">
    <property type="component" value="Unassembled WGS sequence"/>
</dbReference>
<dbReference type="RefSeq" id="WP_270030312.1">
    <property type="nucleotide sequence ID" value="NZ_JAPDDP010000150.1"/>
</dbReference>
<keyword evidence="1" id="KW-0812">Transmembrane</keyword>
<sequence length="94" mass="10205">MHFRRPVYSGMVLFFMAVPLAVVWYDLRDAWIGICALVVAAVAVVLIPVDLRRNAFEMGSGQHPDSFKGSSIAIGALLPFVSLAAVGLVYLIAR</sequence>
<feature type="transmembrane region" description="Helical" evidence="1">
    <location>
        <begin position="7"/>
        <end position="25"/>
    </location>
</feature>
<keyword evidence="1" id="KW-0472">Membrane</keyword>
<reference evidence="2" key="1">
    <citation type="submission" date="2022-10" db="EMBL/GenBank/DDBJ databases">
        <title>The WGS of Solirubrobacter phytolaccae KCTC 29190.</title>
        <authorList>
            <person name="Jiang Z."/>
        </authorList>
    </citation>
    <scope>NUCLEOTIDE SEQUENCE</scope>
    <source>
        <strain evidence="2">KCTC 29190</strain>
    </source>
</reference>
<gene>
    <name evidence="2" type="ORF">OJ997_36130</name>
</gene>
<dbReference type="AlphaFoldDB" id="A0A9X3NGF7"/>
<dbReference type="EMBL" id="JAPDDP010000150">
    <property type="protein sequence ID" value="MDA0185789.1"/>
    <property type="molecule type" value="Genomic_DNA"/>
</dbReference>
<keyword evidence="3" id="KW-1185">Reference proteome</keyword>